<dbReference type="InterPro" id="IPR003343">
    <property type="entry name" value="Big_2"/>
</dbReference>
<dbReference type="SMART" id="SM00635">
    <property type="entry name" value="BID_2"/>
    <property type="match status" value="1"/>
</dbReference>
<evidence type="ECO:0000256" key="1">
    <source>
        <dbReference type="SAM" id="MobiDB-lite"/>
    </source>
</evidence>
<sequence length="594" mass="63521">MKKFIHKFVPSLLCVCLLFAYSLQFAPTVKAAEFSPRTEKPDYYSYPYSQSSGNPFELNPLTGGNCTYYAWGRAYEILGYPLPNKQVDSNPNGWGSFRSNAKYFWSDNKELYDEGRGGFAYGSEPAVGAIAVWDGSITNGWCGHVAVVEEVNGNEVVTSNSGWSYRDFYMDYDNANSMGGNFLGYIYLLDNAEPEPTPQPTPEPTPEPTPQPTPEPTPEPTPQPTAAPTPEPTPQPTAAPTPEPTPQPTAAPTPEPTPQPTAAPTPEPTPQPTAAPTPEPTPQPTPEPSPQPEKVETTADVDGTQVKVSADSKVLPDAELKVSSVSDEVKNKADQAVKNKLDPEAEILEIMDIKAIDKTTNEEKQPEGGTVSVELDLNEKYKDNGDIKIVHFDDSKDEVNVVDNAVADKDSKTVSFEAPHFSYYAAVKTPVAATDVKLSNDYLKIQPDASTTLKATVKPANVTNADVTWSSSDPSIVTVDENGKVTAIKEGTASVTATTANGKTATCEIEVKALDSNEGAGTTQTYNDGGSGDGNIIKKLAATVTGTNPDTSIRQAALMNGDVPAWMIPSIIGLFAGGGILIGVIALIKRKRSE</sequence>
<organism evidence="5 6">
    <name type="scientific">Eubacterium callanderi</name>
    <dbReference type="NCBI Taxonomy" id="53442"/>
    <lineage>
        <taxon>Bacteria</taxon>
        <taxon>Bacillati</taxon>
        <taxon>Bacillota</taxon>
        <taxon>Clostridia</taxon>
        <taxon>Eubacteriales</taxon>
        <taxon>Eubacteriaceae</taxon>
        <taxon>Eubacterium</taxon>
    </lineage>
</organism>
<evidence type="ECO:0000256" key="2">
    <source>
        <dbReference type="SAM" id="Phobius"/>
    </source>
</evidence>
<dbReference type="InterPro" id="IPR007921">
    <property type="entry name" value="CHAP_dom"/>
</dbReference>
<dbReference type="PANTHER" id="PTHR36489">
    <property type="entry name" value="PROTEIN-COUPLED RECEPTOR GPR1, PUTATIVE-RELATED"/>
    <property type="match status" value="1"/>
</dbReference>
<feature type="domain" description="Peptidase C51" evidence="4">
    <location>
        <begin position="41"/>
        <end position="187"/>
    </location>
</feature>
<name>A0AB74EXF4_9FIRM</name>
<reference evidence="5 6" key="1">
    <citation type="submission" date="2016-11" db="EMBL/GenBank/DDBJ databases">
        <authorList>
            <person name="Varghese N."/>
            <person name="Submissions S."/>
        </authorList>
    </citation>
    <scope>NUCLEOTIDE SEQUENCE [LARGE SCALE GENOMIC DNA]</scope>
    <source>
        <strain evidence="5 6">FD</strain>
    </source>
</reference>
<feature type="transmembrane region" description="Helical" evidence="2">
    <location>
        <begin position="566"/>
        <end position="588"/>
    </location>
</feature>
<keyword evidence="2" id="KW-0812">Transmembrane</keyword>
<evidence type="ECO:0000259" key="4">
    <source>
        <dbReference type="PROSITE" id="PS50911"/>
    </source>
</evidence>
<feature type="compositionally biased region" description="Pro residues" evidence="1">
    <location>
        <begin position="195"/>
        <end position="291"/>
    </location>
</feature>
<feature type="chain" id="PRO_5044493198" evidence="3">
    <location>
        <begin position="32"/>
        <end position="594"/>
    </location>
</feature>
<keyword evidence="3" id="KW-0732">Signal</keyword>
<dbReference type="EMBL" id="FRBP01000004">
    <property type="protein sequence ID" value="SHL35112.1"/>
    <property type="molecule type" value="Genomic_DNA"/>
</dbReference>
<dbReference type="Pfam" id="PF02368">
    <property type="entry name" value="Big_2"/>
    <property type="match status" value="1"/>
</dbReference>
<protein>
    <submittedName>
        <fullName evidence="5">CHAP domain-containing protein</fullName>
    </submittedName>
</protein>
<dbReference type="InterPro" id="IPR008964">
    <property type="entry name" value="Invasin/intimin_cell_adhesion"/>
</dbReference>
<proteinExistence type="predicted"/>
<dbReference type="PROSITE" id="PS50911">
    <property type="entry name" value="CHAP"/>
    <property type="match status" value="1"/>
</dbReference>
<evidence type="ECO:0000313" key="6">
    <source>
        <dbReference type="Proteomes" id="UP000184012"/>
    </source>
</evidence>
<dbReference type="AlphaFoldDB" id="A0AB74EXF4"/>
<accession>A0AB74EXF4</accession>
<dbReference type="InterPro" id="IPR038765">
    <property type="entry name" value="Papain-like_cys_pep_sf"/>
</dbReference>
<dbReference type="Gene3D" id="2.60.40.1080">
    <property type="match status" value="1"/>
</dbReference>
<dbReference type="Gene3D" id="3.90.1720.10">
    <property type="entry name" value="endopeptidase domain like (from Nostoc punctiforme)"/>
    <property type="match status" value="1"/>
</dbReference>
<gene>
    <name evidence="5" type="ORF">SAMN04515649_104176</name>
</gene>
<dbReference type="RefSeq" id="WP_083591109.1">
    <property type="nucleotide sequence ID" value="NZ_CP176625.1"/>
</dbReference>
<feature type="region of interest" description="Disordered" evidence="1">
    <location>
        <begin position="191"/>
        <end position="320"/>
    </location>
</feature>
<evidence type="ECO:0000313" key="5">
    <source>
        <dbReference type="EMBL" id="SHL35112.1"/>
    </source>
</evidence>
<keyword evidence="2" id="KW-1133">Transmembrane helix</keyword>
<comment type="caution">
    <text evidence="5">The sequence shown here is derived from an EMBL/GenBank/DDBJ whole genome shotgun (WGS) entry which is preliminary data.</text>
</comment>
<dbReference type="SUPFAM" id="SSF54001">
    <property type="entry name" value="Cysteine proteinases"/>
    <property type="match status" value="1"/>
</dbReference>
<dbReference type="Pfam" id="PF05257">
    <property type="entry name" value="CHAP"/>
    <property type="match status" value="1"/>
</dbReference>
<evidence type="ECO:0000256" key="3">
    <source>
        <dbReference type="SAM" id="SignalP"/>
    </source>
</evidence>
<feature type="signal peptide" evidence="3">
    <location>
        <begin position="1"/>
        <end position="31"/>
    </location>
</feature>
<dbReference type="SUPFAM" id="SSF49373">
    <property type="entry name" value="Invasin/intimin cell-adhesion fragments"/>
    <property type="match status" value="1"/>
</dbReference>
<dbReference type="PANTHER" id="PTHR36489:SF2">
    <property type="entry name" value="APPLE DOMAIN-CONTAINING PROTEIN"/>
    <property type="match status" value="1"/>
</dbReference>
<keyword evidence="2" id="KW-0472">Membrane</keyword>
<dbReference type="Proteomes" id="UP000184012">
    <property type="component" value="Unassembled WGS sequence"/>
</dbReference>